<dbReference type="STRING" id="223786.SAMN05216234_1093"/>
<dbReference type="AlphaFoldDB" id="A0A1I5N919"/>
<reference evidence="1 2" key="1">
    <citation type="submission" date="2016-10" db="EMBL/GenBank/DDBJ databases">
        <authorList>
            <person name="de Groot N.N."/>
        </authorList>
    </citation>
    <scope>NUCLEOTIDE SEQUENCE [LARGE SCALE GENOMIC DNA]</scope>
    <source>
        <strain evidence="1 2">EP1-55-1</strain>
    </source>
</reference>
<dbReference type="RefSeq" id="WP_092911583.1">
    <property type="nucleotide sequence ID" value="NZ_FOXB01000009.1"/>
</dbReference>
<organism evidence="1 2">
    <name type="scientific">Hydrogenimonas thermophila</name>
    <dbReference type="NCBI Taxonomy" id="223786"/>
    <lineage>
        <taxon>Bacteria</taxon>
        <taxon>Pseudomonadati</taxon>
        <taxon>Campylobacterota</taxon>
        <taxon>Epsilonproteobacteria</taxon>
        <taxon>Campylobacterales</taxon>
        <taxon>Hydrogenimonadaceae</taxon>
        <taxon>Hydrogenimonas</taxon>
    </lineage>
</organism>
<proteinExistence type="predicted"/>
<gene>
    <name evidence="1" type="ORF">SAMN05216234_1093</name>
</gene>
<protein>
    <submittedName>
        <fullName evidence="1">Uncharacterized protein</fullName>
    </submittedName>
</protein>
<sequence length="901" mass="107936">MINKQEILKKYNNEVVSRIVDFFYENKNTKSIIELNLSENDIDFIEEILFHFRERPEKLSQNRKAFVGLIFLIYVTYRLKHKLSYSSLWNIIIEDLEKYARTTTFFLDTYFISRKNPNNFLKESIELATKEFNLRNDFENRDEHQYLRNTILLQIGLLNNSIDNLKLWLSNYNLLIVISELLNVDSLNFSKEFSDGWRVLRRYRDNILSKEQVKNILNQNIWFKHLNLDELLKAAKQRVKKQLMITQDEDLPIFYLEKINYSYDGLNFTINAQDLYSLNLSGFRYEIYIDDEYKGILIANNSKELILESPIIISNPKINQIDLEVRNEDSDVVYATEITLFDFSEQMILFDEDGNICQNIFKKLNASKKYHILIDSDLDCNFNIDNQREYFEGYATLVPFVGYKDDCKIIYDNEVLFELNFKTYIEKPDFIDNLVLYTCAKTDYSFDSFVIDKEYIFELKVMHFNSDTEEISLSDLPDECKVIKWSYSVGYADFSDIQNNTIKVKLHPEMVVFPKHTIFLKYKGRVFKKVLNCNFIENYNKYKKYQLFKVFTDRRYECEIVDRSSFLTKYDILEYKYYLSDFSKSEKFYVKSKSNFYQSIKPNRIFKFNSLDGFGETIFISSDKFYTLNNSIFYYKNSDEYISLSDTNLNEIFIRKNIPQNSKLILLDQEFQYHRYLVKDLEFTDNKFRFDNKLISALLIHENNIIDSTYDSKFLNNFDDYRNFEVIKNLLLSNYIFLSKDSFTNFLRKGIDTNLKEFFSEFYSEQININGDMLKLNFSKYKNLIDHTLFSFKFDTEKSIKILNEIVLNRKENFMIDTPIVLFKLLQASNSNKLINYFYNYLVSMRVELNGERDEKFIKEIIDNLFRITTLKEIKEHSLKIAMHYINGKYYLKKALERLNG</sequence>
<name>A0A1I5N919_9BACT</name>
<dbReference type="OrthoDB" id="8421503at2"/>
<dbReference type="EMBL" id="FOXB01000009">
    <property type="protein sequence ID" value="SFP17856.1"/>
    <property type="molecule type" value="Genomic_DNA"/>
</dbReference>
<evidence type="ECO:0000313" key="2">
    <source>
        <dbReference type="Proteomes" id="UP000199227"/>
    </source>
</evidence>
<accession>A0A1I5N919</accession>
<keyword evidence="2" id="KW-1185">Reference proteome</keyword>
<evidence type="ECO:0000313" key="1">
    <source>
        <dbReference type="EMBL" id="SFP17856.1"/>
    </source>
</evidence>
<dbReference type="Proteomes" id="UP000199227">
    <property type="component" value="Unassembled WGS sequence"/>
</dbReference>